<dbReference type="STRING" id="52689.AKG39_02670"/>
<evidence type="ECO:0008006" key="4">
    <source>
        <dbReference type="Google" id="ProtNLM"/>
    </source>
</evidence>
<feature type="transmembrane region" description="Helical" evidence="1">
    <location>
        <begin position="423"/>
        <end position="443"/>
    </location>
</feature>
<accession>A0A0L6U413</accession>
<dbReference type="InterPro" id="IPR018674">
    <property type="entry name" value="DUF2142_membrane"/>
</dbReference>
<feature type="transmembrane region" description="Helical" evidence="1">
    <location>
        <begin position="6"/>
        <end position="28"/>
    </location>
</feature>
<dbReference type="RefSeq" id="WP_050738814.1">
    <property type="nucleotide sequence ID" value="NZ_LGYO01000007.1"/>
</dbReference>
<feature type="transmembrane region" description="Helical" evidence="1">
    <location>
        <begin position="149"/>
        <end position="167"/>
    </location>
</feature>
<proteinExistence type="predicted"/>
<feature type="transmembrane region" description="Helical" evidence="1">
    <location>
        <begin position="502"/>
        <end position="523"/>
    </location>
</feature>
<keyword evidence="3" id="KW-1185">Reference proteome</keyword>
<keyword evidence="1" id="KW-0472">Membrane</keyword>
<evidence type="ECO:0000313" key="2">
    <source>
        <dbReference type="EMBL" id="KNZ43077.1"/>
    </source>
</evidence>
<feature type="transmembrane region" description="Helical" evidence="1">
    <location>
        <begin position="562"/>
        <end position="584"/>
    </location>
</feature>
<feature type="transmembrane region" description="Helical" evidence="1">
    <location>
        <begin position="179"/>
        <end position="202"/>
    </location>
</feature>
<sequence length="622" mass="70927">MKKNRIIGIIAIGLIVLILTLLIEVFVFNWNFITHGSKNQDITEITTNNLEILESGKYRILDNNASIKLNNIDEFVNKLQFNTDSFGKNVNIRISYNGKTVNNNIDFINEKSINIGEKVDSITISFVNATDQEISVNNFRNMNYFQINLIRVMMILLVMMLMGVIGFTLYKKGNIRLEVIFLIFVLSFGLANTIMIPVLYGWDDAEHFVKSYNLASGNIIMREGEAIEYPIGMGDFLEKKFQTSNPNYRTYEEFEVETDSLLAQKYSITESAYYPSMALTYTAVPYIFSAFGILVSKILNFPFIGSYYLGRFFNLIIYALTVFYAIKIIPMGKKLLFVCALLATVMFQATSFSADVVLNGFSFLAFAFVIKWLIDEKKLSIPDLLIMTGCFILITASKVTYAPIFLMVLLFKKNNFSSKKGEWIIKLSVLALGGLTFVAVFLYGQKLGLTQWEVPGISVREQLLFIIFTPLEYIKVIFQTFISQRDVLLGGSTVYLAYMGDLGRNTQIIIWLMLFGIALFDVDDKSSLLVMRDRGIILFTCLITLILTMTALYATFTPVRNQIVLGFQGRYLIPLIFPFLFLFQRKKWVVSFNTKIINIIVVAFSGTLLFSSVLYVFNLYYV</sequence>
<protein>
    <recommendedName>
        <fullName evidence="4">DUF2142 domain-containing protein</fullName>
    </recommendedName>
</protein>
<evidence type="ECO:0000313" key="3">
    <source>
        <dbReference type="Proteomes" id="UP000036873"/>
    </source>
</evidence>
<gene>
    <name evidence="2" type="ORF">AKG39_02670</name>
</gene>
<keyword evidence="1" id="KW-1133">Transmembrane helix</keyword>
<dbReference type="Proteomes" id="UP000036873">
    <property type="component" value="Unassembled WGS sequence"/>
</dbReference>
<feature type="transmembrane region" description="Helical" evidence="1">
    <location>
        <begin position="356"/>
        <end position="374"/>
    </location>
</feature>
<feature type="transmembrane region" description="Helical" evidence="1">
    <location>
        <begin position="596"/>
        <end position="617"/>
    </location>
</feature>
<name>A0A0L6U413_9FIRM</name>
<dbReference type="EMBL" id="LGYO01000007">
    <property type="protein sequence ID" value="KNZ43077.1"/>
    <property type="molecule type" value="Genomic_DNA"/>
</dbReference>
<dbReference type="AlphaFoldDB" id="A0A0L6U413"/>
<dbReference type="OrthoDB" id="1761373at2"/>
<organism evidence="2 3">
    <name type="scientific">Acetobacterium bakii</name>
    <dbReference type="NCBI Taxonomy" id="52689"/>
    <lineage>
        <taxon>Bacteria</taxon>
        <taxon>Bacillati</taxon>
        <taxon>Bacillota</taxon>
        <taxon>Clostridia</taxon>
        <taxon>Eubacteriales</taxon>
        <taxon>Eubacteriaceae</taxon>
        <taxon>Acetobacterium</taxon>
    </lineage>
</organism>
<comment type="caution">
    <text evidence="2">The sequence shown here is derived from an EMBL/GenBank/DDBJ whole genome shotgun (WGS) entry which is preliminary data.</text>
</comment>
<feature type="transmembrane region" description="Helical" evidence="1">
    <location>
        <begin position="272"/>
        <end position="295"/>
    </location>
</feature>
<reference evidence="3" key="1">
    <citation type="submission" date="2015-07" db="EMBL/GenBank/DDBJ databases">
        <title>Draft genome sequence of Acetobacterium bakii DSM 8293, a potential psychrophilic chemical producer through syngas fermentation.</title>
        <authorList>
            <person name="Song Y."/>
            <person name="Hwang S."/>
            <person name="Cho B.-K."/>
        </authorList>
    </citation>
    <scope>NUCLEOTIDE SEQUENCE [LARGE SCALE GENOMIC DNA]</scope>
    <source>
        <strain evidence="3">DSM 8239</strain>
    </source>
</reference>
<dbReference type="Pfam" id="PF09913">
    <property type="entry name" value="DUF2142"/>
    <property type="match status" value="1"/>
</dbReference>
<feature type="transmembrane region" description="Helical" evidence="1">
    <location>
        <begin position="307"/>
        <end position="326"/>
    </location>
</feature>
<evidence type="ECO:0000256" key="1">
    <source>
        <dbReference type="SAM" id="Phobius"/>
    </source>
</evidence>
<feature type="transmembrane region" description="Helical" evidence="1">
    <location>
        <begin position="535"/>
        <end position="556"/>
    </location>
</feature>
<feature type="transmembrane region" description="Helical" evidence="1">
    <location>
        <begin position="386"/>
        <end position="411"/>
    </location>
</feature>
<keyword evidence="1" id="KW-0812">Transmembrane</keyword>